<keyword evidence="1" id="KW-0812">Transmembrane</keyword>
<name>A0A1S2PF48_9ACTN</name>
<evidence type="ECO:0000256" key="1">
    <source>
        <dbReference type="SAM" id="Phobius"/>
    </source>
</evidence>
<organism evidence="2 3">
    <name type="scientific">Streptomyces monashensis</name>
    <dbReference type="NCBI Taxonomy" id="1678012"/>
    <lineage>
        <taxon>Bacteria</taxon>
        <taxon>Bacillati</taxon>
        <taxon>Actinomycetota</taxon>
        <taxon>Actinomycetes</taxon>
        <taxon>Kitasatosporales</taxon>
        <taxon>Streptomycetaceae</taxon>
        <taxon>Streptomyces</taxon>
    </lineage>
</organism>
<proteinExistence type="predicted"/>
<evidence type="ECO:0000313" key="2">
    <source>
        <dbReference type="EMBL" id="OIJ92277.1"/>
    </source>
</evidence>
<keyword evidence="1" id="KW-0472">Membrane</keyword>
<protein>
    <submittedName>
        <fullName evidence="2">Uncharacterized protein</fullName>
    </submittedName>
</protein>
<reference evidence="2 3" key="1">
    <citation type="submission" date="2016-10" db="EMBL/GenBank/DDBJ databases">
        <title>Genome sequence of Streptomyces sp. MUSC 1.</title>
        <authorList>
            <person name="Lee L.-H."/>
            <person name="Ser H.-L."/>
            <person name="Law J.W.-F."/>
        </authorList>
    </citation>
    <scope>NUCLEOTIDE SEQUENCE [LARGE SCALE GENOMIC DNA]</scope>
    <source>
        <strain evidence="2 3">MUSC 1</strain>
    </source>
</reference>
<feature type="transmembrane region" description="Helical" evidence="1">
    <location>
        <begin position="89"/>
        <end position="108"/>
    </location>
</feature>
<evidence type="ECO:0000313" key="3">
    <source>
        <dbReference type="Proteomes" id="UP000179642"/>
    </source>
</evidence>
<feature type="transmembrane region" description="Helical" evidence="1">
    <location>
        <begin position="47"/>
        <end position="68"/>
    </location>
</feature>
<keyword evidence="1" id="KW-1133">Transmembrane helix</keyword>
<dbReference type="AlphaFoldDB" id="A0A1S2PF48"/>
<comment type="caution">
    <text evidence="2">The sequence shown here is derived from an EMBL/GenBank/DDBJ whole genome shotgun (WGS) entry which is preliminary data.</text>
</comment>
<dbReference type="EMBL" id="MLYO01000081">
    <property type="protein sequence ID" value="OIJ92277.1"/>
    <property type="molecule type" value="Genomic_DNA"/>
</dbReference>
<keyword evidence="3" id="KW-1185">Reference proteome</keyword>
<sequence length="110" mass="12163">MRNRLALALVVFFIPLWLSLAYTVSAKTPVPFFLRAADRTITVDGNILIQLTGALHSLALIIGFMMFLATSQSAEFDSRHGRVTPSKSAVIRALAILASVLSLHWPSWPW</sequence>
<gene>
    <name evidence="2" type="ORF">BIV23_38655</name>
</gene>
<dbReference type="RefSeq" id="WP_071385672.1">
    <property type="nucleotide sequence ID" value="NZ_MLYO01000081.1"/>
</dbReference>
<accession>A0A1S2PF48</accession>
<dbReference type="Proteomes" id="UP000179642">
    <property type="component" value="Unassembled WGS sequence"/>
</dbReference>